<reference evidence="1 2" key="1">
    <citation type="submission" date="2017-08" db="EMBL/GenBank/DDBJ databases">
        <title>Genome sequence of Streptomyces albireticuli NRRL B-1670.</title>
        <authorList>
            <person name="Graham D.E."/>
            <person name="Mahan K.M."/>
            <person name="Klingeman D.M."/>
            <person name="Hettich R.L."/>
            <person name="Parry R.J."/>
            <person name="Spain J.C."/>
        </authorList>
    </citation>
    <scope>NUCLEOTIDE SEQUENCE [LARGE SCALE GENOMIC DNA]</scope>
    <source>
        <strain evidence="1 2">NRRL B-1670</strain>
    </source>
</reference>
<proteinExistence type="predicted"/>
<comment type="caution">
    <text evidence="1">The sequence shown here is derived from an EMBL/GenBank/DDBJ whole genome shotgun (WGS) entry which is preliminary data.</text>
</comment>
<gene>
    <name evidence="1" type="ORF">CK936_15770</name>
</gene>
<dbReference type="Proteomes" id="UP000218944">
    <property type="component" value="Unassembled WGS sequence"/>
</dbReference>
<protein>
    <submittedName>
        <fullName evidence="1">Uncharacterized protein</fullName>
    </submittedName>
</protein>
<organism evidence="1 2">
    <name type="scientific">Streptomyces albireticuli</name>
    <dbReference type="NCBI Taxonomy" id="1940"/>
    <lineage>
        <taxon>Bacteria</taxon>
        <taxon>Bacillati</taxon>
        <taxon>Actinomycetota</taxon>
        <taxon>Actinomycetes</taxon>
        <taxon>Kitasatosporales</taxon>
        <taxon>Streptomycetaceae</taxon>
        <taxon>Streptomyces</taxon>
    </lineage>
</organism>
<name>A0A2A2D955_9ACTN</name>
<evidence type="ECO:0000313" key="2">
    <source>
        <dbReference type="Proteomes" id="UP000218944"/>
    </source>
</evidence>
<dbReference type="RefSeq" id="WP_095581597.1">
    <property type="nucleotide sequence ID" value="NZ_JAJQQQ010000026.1"/>
</dbReference>
<dbReference type="EMBL" id="NSJV01000307">
    <property type="protein sequence ID" value="PAU47966.1"/>
    <property type="molecule type" value="Genomic_DNA"/>
</dbReference>
<evidence type="ECO:0000313" key="1">
    <source>
        <dbReference type="EMBL" id="PAU47966.1"/>
    </source>
</evidence>
<sequence length="127" mass="13506">MTTAPSAQALDTTMTALLAEAVGNAVFNLNLHTRAHPPARPGDVYRMLGSLVDSAQRQAVTYEQTAAAMALMYPEGRLQSEGDVTEHHVRQTIDALNAAAHHARQLDNALGRAQAGLFELTDGDANA</sequence>
<keyword evidence="2" id="KW-1185">Reference proteome</keyword>
<dbReference type="AlphaFoldDB" id="A0A2A2D955"/>
<accession>A0A2A2D955</accession>